<dbReference type="Pfam" id="PF13531">
    <property type="entry name" value="SBP_bac_11"/>
    <property type="match status" value="1"/>
</dbReference>
<evidence type="ECO:0000313" key="3">
    <source>
        <dbReference type="Proteomes" id="UP000078463"/>
    </source>
</evidence>
<dbReference type="SUPFAM" id="SSF53850">
    <property type="entry name" value="Periplasmic binding protein-like II"/>
    <property type="match status" value="1"/>
</dbReference>
<reference evidence="3" key="1">
    <citation type="submission" date="2016-05" db="EMBL/GenBank/DDBJ databases">
        <title>Polynucleobacter sp. QLW-P1FAT50C-4 genome.</title>
        <authorList>
            <person name="Hahn M.W."/>
        </authorList>
    </citation>
    <scope>NUCLEOTIDE SEQUENCE [LARGE SCALE GENOMIC DNA]</scope>
    <source>
        <strain evidence="3">QLW-P1FAT50C-4</strain>
    </source>
</reference>
<dbReference type="InterPro" id="IPR050682">
    <property type="entry name" value="ModA/WtpA"/>
</dbReference>
<dbReference type="PANTHER" id="PTHR30632:SF11">
    <property type="entry name" value="BLR4797 PROTEIN"/>
    <property type="match status" value="1"/>
</dbReference>
<dbReference type="Gene3D" id="3.40.190.10">
    <property type="entry name" value="Periplasmic binding protein-like II"/>
    <property type="match status" value="2"/>
</dbReference>
<dbReference type="GO" id="GO:0030973">
    <property type="term" value="F:molybdate ion binding"/>
    <property type="evidence" value="ECO:0007669"/>
    <property type="project" value="TreeGrafter"/>
</dbReference>
<dbReference type="EMBL" id="CP015922">
    <property type="protein sequence ID" value="ANJ00614.1"/>
    <property type="molecule type" value="Genomic_DNA"/>
</dbReference>
<feature type="signal peptide" evidence="1">
    <location>
        <begin position="1"/>
        <end position="26"/>
    </location>
</feature>
<dbReference type="PANTHER" id="PTHR30632">
    <property type="entry name" value="MOLYBDATE-BINDING PERIPLASMIC PROTEIN"/>
    <property type="match status" value="1"/>
</dbReference>
<dbReference type="RefSeq" id="WP_068949607.1">
    <property type="nucleotide sequence ID" value="NZ_CP015922.1"/>
</dbReference>
<protein>
    <submittedName>
        <fullName evidence="2">Molybdenum ABC transporter substrate-binding protein</fullName>
    </submittedName>
</protein>
<sequence>MKITSFLRNTTLVFLATFLFATPTFAADIQVITSGAFAEALKALVPEYEKQSSNKVIISYGSSMGAAPDSIPSRLARDEKFDVLILAGPALEGFIKSGTIQSGSRVDLVASVIGAAVKAGSPKPDISTVPALKQALLNAKSVAYSASASGTYLSTELFPKLGIAEQMSKTAKRIYSERVGTVVARGDAELGFQQVSELIPIPGIDFIGEIPPEVQQTVLFSAGITSNVNSLDASRDLIAFLASPKAAPSIQKAGLKPLLPALPWR</sequence>
<name>A0A191UHY2_9BURK</name>
<dbReference type="OrthoDB" id="8216219at2"/>
<dbReference type="STRING" id="1743168.A8O14_11340"/>
<keyword evidence="1" id="KW-0732">Signal</keyword>
<organism evidence="2 3">
    <name type="scientific">Polynucleobacter wuianus</name>
    <dbReference type="NCBI Taxonomy" id="1743168"/>
    <lineage>
        <taxon>Bacteria</taxon>
        <taxon>Pseudomonadati</taxon>
        <taxon>Pseudomonadota</taxon>
        <taxon>Betaproteobacteria</taxon>
        <taxon>Burkholderiales</taxon>
        <taxon>Burkholderiaceae</taxon>
        <taxon>Polynucleobacter</taxon>
    </lineage>
</organism>
<feature type="chain" id="PRO_5008248154" evidence="1">
    <location>
        <begin position="27"/>
        <end position="265"/>
    </location>
</feature>
<proteinExistence type="predicted"/>
<dbReference type="Proteomes" id="UP000078463">
    <property type="component" value="Chromosome"/>
</dbReference>
<evidence type="ECO:0000256" key="1">
    <source>
        <dbReference type="SAM" id="SignalP"/>
    </source>
</evidence>
<keyword evidence="3" id="KW-1185">Reference proteome</keyword>
<accession>A0A191UHY2</accession>
<dbReference type="AlphaFoldDB" id="A0A191UHY2"/>
<dbReference type="KEGG" id="pwu:A8O14_11340"/>
<gene>
    <name evidence="2" type="ORF">A8O14_11340</name>
</gene>
<dbReference type="GO" id="GO:0015689">
    <property type="term" value="P:molybdate ion transport"/>
    <property type="evidence" value="ECO:0007669"/>
    <property type="project" value="TreeGrafter"/>
</dbReference>
<evidence type="ECO:0000313" key="2">
    <source>
        <dbReference type="EMBL" id="ANJ00614.1"/>
    </source>
</evidence>